<dbReference type="PANTHER" id="PTHR35526:SF3">
    <property type="entry name" value="ANTI-SIGMA-F FACTOR RSBW"/>
    <property type="match status" value="1"/>
</dbReference>
<reference evidence="4" key="1">
    <citation type="journal article" date="2019" name="Int. J. Syst. Evol. Microbiol.">
        <title>The Global Catalogue of Microorganisms (GCM) 10K type strain sequencing project: providing services to taxonomists for standard genome sequencing and annotation.</title>
        <authorList>
            <consortium name="The Broad Institute Genomics Platform"/>
            <consortium name="The Broad Institute Genome Sequencing Center for Infectious Disease"/>
            <person name="Wu L."/>
            <person name="Ma J."/>
        </authorList>
    </citation>
    <scope>NUCLEOTIDE SEQUENCE [LARGE SCALE GENOMIC DNA]</scope>
    <source>
        <strain evidence="4">CCUG 49560</strain>
    </source>
</reference>
<gene>
    <name evidence="3" type="ORF">ACFO8L_28770</name>
</gene>
<feature type="domain" description="Histidine kinase/HSP90-like ATPase" evidence="2">
    <location>
        <begin position="4"/>
        <end position="121"/>
    </location>
</feature>
<keyword evidence="1" id="KW-0723">Serine/threonine-protein kinase</keyword>
<dbReference type="InterPro" id="IPR050267">
    <property type="entry name" value="Anti-sigma-factor_SerPK"/>
</dbReference>
<keyword evidence="1" id="KW-0808">Transferase</keyword>
<dbReference type="Gene3D" id="3.30.565.10">
    <property type="entry name" value="Histidine kinase-like ATPase, C-terminal domain"/>
    <property type="match status" value="1"/>
</dbReference>
<organism evidence="3 4">
    <name type="scientific">Sphaerisporangium corydalis</name>
    <dbReference type="NCBI Taxonomy" id="1441875"/>
    <lineage>
        <taxon>Bacteria</taxon>
        <taxon>Bacillati</taxon>
        <taxon>Actinomycetota</taxon>
        <taxon>Actinomycetes</taxon>
        <taxon>Streptosporangiales</taxon>
        <taxon>Streptosporangiaceae</taxon>
        <taxon>Sphaerisporangium</taxon>
    </lineage>
</organism>
<keyword evidence="3" id="KW-0547">Nucleotide-binding</keyword>
<sequence>MKQFEATPRVVGQVRGFIGAALADWDLQEMADDARLYATELVTNVILHSAPQADGSKTVDVLIDRRRSGEVTIMIRDMDARLPVPQLTTPAPHQESGRGLHLVSALADSLWVRSTPTGKTIGCRFDLQRYGVTS</sequence>
<keyword evidence="4" id="KW-1185">Reference proteome</keyword>
<dbReference type="InterPro" id="IPR003594">
    <property type="entry name" value="HATPase_dom"/>
</dbReference>
<keyword evidence="1" id="KW-0418">Kinase</keyword>
<dbReference type="Proteomes" id="UP001595891">
    <property type="component" value="Unassembled WGS sequence"/>
</dbReference>
<accession>A0ABV9EKC5</accession>
<dbReference type="GO" id="GO:0005524">
    <property type="term" value="F:ATP binding"/>
    <property type="evidence" value="ECO:0007669"/>
    <property type="project" value="UniProtKB-KW"/>
</dbReference>
<evidence type="ECO:0000313" key="3">
    <source>
        <dbReference type="EMBL" id="MFC4590117.1"/>
    </source>
</evidence>
<dbReference type="EMBL" id="JBHSFN010000020">
    <property type="protein sequence ID" value="MFC4590117.1"/>
    <property type="molecule type" value="Genomic_DNA"/>
</dbReference>
<dbReference type="CDD" id="cd16936">
    <property type="entry name" value="HATPase_RsbW-like"/>
    <property type="match status" value="1"/>
</dbReference>
<dbReference type="SUPFAM" id="SSF55874">
    <property type="entry name" value="ATPase domain of HSP90 chaperone/DNA topoisomerase II/histidine kinase"/>
    <property type="match status" value="1"/>
</dbReference>
<evidence type="ECO:0000313" key="4">
    <source>
        <dbReference type="Proteomes" id="UP001595891"/>
    </source>
</evidence>
<dbReference type="RefSeq" id="WP_262843822.1">
    <property type="nucleotide sequence ID" value="NZ_JANZYP010000022.1"/>
</dbReference>
<proteinExistence type="predicted"/>
<name>A0ABV9EKC5_9ACTN</name>
<keyword evidence="3" id="KW-0067">ATP-binding</keyword>
<dbReference type="Pfam" id="PF13581">
    <property type="entry name" value="HATPase_c_2"/>
    <property type="match status" value="1"/>
</dbReference>
<evidence type="ECO:0000259" key="2">
    <source>
        <dbReference type="Pfam" id="PF13581"/>
    </source>
</evidence>
<dbReference type="PANTHER" id="PTHR35526">
    <property type="entry name" value="ANTI-SIGMA-F FACTOR RSBW-RELATED"/>
    <property type="match status" value="1"/>
</dbReference>
<dbReference type="InterPro" id="IPR036890">
    <property type="entry name" value="HATPase_C_sf"/>
</dbReference>
<protein>
    <submittedName>
        <fullName evidence="3">ATP-binding protein</fullName>
    </submittedName>
</protein>
<comment type="caution">
    <text evidence="3">The sequence shown here is derived from an EMBL/GenBank/DDBJ whole genome shotgun (WGS) entry which is preliminary data.</text>
</comment>
<evidence type="ECO:0000256" key="1">
    <source>
        <dbReference type="ARBA" id="ARBA00022527"/>
    </source>
</evidence>